<gene>
    <name evidence="2" type="ORF">K457DRAFT_31930</name>
</gene>
<feature type="signal peptide" evidence="1">
    <location>
        <begin position="1"/>
        <end position="25"/>
    </location>
</feature>
<organism evidence="2 3">
    <name type="scientific">Linnemannia elongata AG-77</name>
    <dbReference type="NCBI Taxonomy" id="1314771"/>
    <lineage>
        <taxon>Eukaryota</taxon>
        <taxon>Fungi</taxon>
        <taxon>Fungi incertae sedis</taxon>
        <taxon>Mucoromycota</taxon>
        <taxon>Mortierellomycotina</taxon>
        <taxon>Mortierellomycetes</taxon>
        <taxon>Mortierellales</taxon>
        <taxon>Mortierellaceae</taxon>
        <taxon>Linnemannia</taxon>
    </lineage>
</organism>
<feature type="chain" id="PRO_5008276346" evidence="1">
    <location>
        <begin position="26"/>
        <end position="99"/>
    </location>
</feature>
<keyword evidence="3" id="KW-1185">Reference proteome</keyword>
<proteinExistence type="predicted"/>
<evidence type="ECO:0000256" key="1">
    <source>
        <dbReference type="SAM" id="SignalP"/>
    </source>
</evidence>
<name>A0A197JXE0_9FUNG</name>
<evidence type="ECO:0000313" key="2">
    <source>
        <dbReference type="EMBL" id="OAQ29895.1"/>
    </source>
</evidence>
<sequence>MFNLRFVLPLAAIAALSLAISAVQAVATHRNYRCSYGNQPDSNADTVQACNAIGRSICQDSNYDAWCKQLNSDQVQAFTSRCRTYWSVYSPDNGCPTYN</sequence>
<evidence type="ECO:0000313" key="3">
    <source>
        <dbReference type="Proteomes" id="UP000078512"/>
    </source>
</evidence>
<keyword evidence="1" id="KW-0732">Signal</keyword>
<dbReference type="AlphaFoldDB" id="A0A197JXE0"/>
<accession>A0A197JXE0</accession>
<protein>
    <submittedName>
        <fullName evidence="2">Uncharacterized protein</fullName>
    </submittedName>
</protein>
<reference evidence="2 3" key="1">
    <citation type="submission" date="2016-05" db="EMBL/GenBank/DDBJ databases">
        <title>Genome sequencing reveals origins of a unique bacterial endosymbiosis in the earliest lineages of terrestrial Fungi.</title>
        <authorList>
            <consortium name="DOE Joint Genome Institute"/>
            <person name="Uehling J."/>
            <person name="Gryganskyi A."/>
            <person name="Hameed K."/>
            <person name="Tschaplinski T."/>
            <person name="Misztal P."/>
            <person name="Wu S."/>
            <person name="Desiro A."/>
            <person name="Vande Pol N."/>
            <person name="Du Z.-Y."/>
            <person name="Zienkiewicz A."/>
            <person name="Zienkiewicz K."/>
            <person name="Morin E."/>
            <person name="Tisserant E."/>
            <person name="Splivallo R."/>
            <person name="Hainaut M."/>
            <person name="Henrissat B."/>
            <person name="Ohm R."/>
            <person name="Kuo A."/>
            <person name="Yan J."/>
            <person name="Lipzen A."/>
            <person name="Nolan M."/>
            <person name="Labutti K."/>
            <person name="Barry K."/>
            <person name="Goldstein A."/>
            <person name="Labbe J."/>
            <person name="Schadt C."/>
            <person name="Tuskan G."/>
            <person name="Grigoriev I."/>
            <person name="Martin F."/>
            <person name="Vilgalys R."/>
            <person name="Bonito G."/>
        </authorList>
    </citation>
    <scope>NUCLEOTIDE SEQUENCE [LARGE SCALE GENOMIC DNA]</scope>
    <source>
        <strain evidence="2 3">AG-77</strain>
    </source>
</reference>
<dbReference type="Proteomes" id="UP000078512">
    <property type="component" value="Unassembled WGS sequence"/>
</dbReference>
<dbReference type="OrthoDB" id="2400250at2759"/>
<dbReference type="EMBL" id="KV442038">
    <property type="protein sequence ID" value="OAQ29895.1"/>
    <property type="molecule type" value="Genomic_DNA"/>
</dbReference>